<feature type="signal peptide" evidence="2">
    <location>
        <begin position="1"/>
        <end position="17"/>
    </location>
</feature>
<accession>Q0C8Q8</accession>
<feature type="chain" id="PRO_5004170058" evidence="2">
    <location>
        <begin position="18"/>
        <end position="203"/>
    </location>
</feature>
<dbReference type="AlphaFoldDB" id="Q0C8Q8"/>
<sequence>MTFLIILFGLILGGIFCLEDKSPDSLNNDIATQISRWERSPSYVPTPGNFGHEQTPSVSCPSPAYSYGDRSSSSHRPTSDRLGFLEDTELNQRDTTQADTFESIKYLIEWKVTLNNRFLAKDTEQDLAYKPNAYWQKIKEKAERIVQRKKPRNQRVRLDDTIVTVTPRSETSFRPGDKNLFPDPSARALIYNRFIYLDLYDVI</sequence>
<evidence type="ECO:0000256" key="1">
    <source>
        <dbReference type="SAM" id="MobiDB-lite"/>
    </source>
</evidence>
<dbReference type="RefSeq" id="XP_001218548.1">
    <property type="nucleotide sequence ID" value="XM_001218547.1"/>
</dbReference>
<name>Q0C8Q8_ASPTN</name>
<evidence type="ECO:0000256" key="2">
    <source>
        <dbReference type="SAM" id="SignalP"/>
    </source>
</evidence>
<proteinExistence type="predicted"/>
<evidence type="ECO:0000313" key="3">
    <source>
        <dbReference type="EMBL" id="EAU30117.1"/>
    </source>
</evidence>
<gene>
    <name evidence="3" type="ORF">ATEG_09926</name>
</gene>
<keyword evidence="2" id="KW-0732">Signal</keyword>
<reference evidence="4" key="1">
    <citation type="submission" date="2005-09" db="EMBL/GenBank/DDBJ databases">
        <title>Annotation of the Aspergillus terreus NIH2624 genome.</title>
        <authorList>
            <person name="Birren B.W."/>
            <person name="Lander E.S."/>
            <person name="Galagan J.E."/>
            <person name="Nusbaum C."/>
            <person name="Devon K."/>
            <person name="Henn M."/>
            <person name="Ma L.-J."/>
            <person name="Jaffe D.B."/>
            <person name="Butler J."/>
            <person name="Alvarez P."/>
            <person name="Gnerre S."/>
            <person name="Grabherr M."/>
            <person name="Kleber M."/>
            <person name="Mauceli E.W."/>
            <person name="Brockman W."/>
            <person name="Rounsley S."/>
            <person name="Young S.K."/>
            <person name="LaButti K."/>
            <person name="Pushparaj V."/>
            <person name="DeCaprio D."/>
            <person name="Crawford M."/>
            <person name="Koehrsen M."/>
            <person name="Engels R."/>
            <person name="Montgomery P."/>
            <person name="Pearson M."/>
            <person name="Howarth C."/>
            <person name="Larson L."/>
            <person name="Luoma S."/>
            <person name="White J."/>
            <person name="Alvarado L."/>
            <person name="Kodira C.D."/>
            <person name="Zeng Q."/>
            <person name="Oleary S."/>
            <person name="Yandava C."/>
            <person name="Denning D.W."/>
            <person name="Nierman W.C."/>
            <person name="Milne T."/>
            <person name="Madden K."/>
        </authorList>
    </citation>
    <scope>NUCLEOTIDE SEQUENCE [LARGE SCALE GENOMIC DNA]</scope>
    <source>
        <strain evidence="4">NIH 2624 / FGSC A1156</strain>
    </source>
</reference>
<dbReference type="STRING" id="341663.Q0C8Q8"/>
<feature type="region of interest" description="Disordered" evidence="1">
    <location>
        <begin position="43"/>
        <end position="83"/>
    </location>
</feature>
<dbReference type="HOGENOM" id="CLU_1547264_0_0_1"/>
<protein>
    <submittedName>
        <fullName evidence="3">Uncharacterized protein</fullName>
    </submittedName>
</protein>
<organism evidence="3 4">
    <name type="scientific">Aspergillus terreus (strain NIH 2624 / FGSC A1156)</name>
    <dbReference type="NCBI Taxonomy" id="341663"/>
    <lineage>
        <taxon>Eukaryota</taxon>
        <taxon>Fungi</taxon>
        <taxon>Dikarya</taxon>
        <taxon>Ascomycota</taxon>
        <taxon>Pezizomycotina</taxon>
        <taxon>Eurotiomycetes</taxon>
        <taxon>Eurotiomycetidae</taxon>
        <taxon>Eurotiales</taxon>
        <taxon>Aspergillaceae</taxon>
        <taxon>Aspergillus</taxon>
        <taxon>Aspergillus subgen. Circumdati</taxon>
    </lineage>
</organism>
<dbReference type="GeneID" id="4354143"/>
<evidence type="ECO:0000313" key="4">
    <source>
        <dbReference type="Proteomes" id="UP000007963"/>
    </source>
</evidence>
<dbReference type="Proteomes" id="UP000007963">
    <property type="component" value="Unassembled WGS sequence"/>
</dbReference>
<dbReference type="OrthoDB" id="4496857at2759"/>
<dbReference type="OMA" id="CFANETH"/>
<dbReference type="VEuPathDB" id="FungiDB:ATEG_09926"/>
<dbReference type="EMBL" id="CH476608">
    <property type="protein sequence ID" value="EAU30117.1"/>
    <property type="molecule type" value="Genomic_DNA"/>
</dbReference>